<dbReference type="Proteomes" id="UP001295423">
    <property type="component" value="Unassembled WGS sequence"/>
</dbReference>
<feature type="compositionally biased region" description="Acidic residues" evidence="2">
    <location>
        <begin position="1171"/>
        <end position="1183"/>
    </location>
</feature>
<feature type="region of interest" description="Disordered" evidence="2">
    <location>
        <begin position="1"/>
        <end position="126"/>
    </location>
</feature>
<dbReference type="AlphaFoldDB" id="A0AAD2GC09"/>
<evidence type="ECO:0000256" key="2">
    <source>
        <dbReference type="SAM" id="MobiDB-lite"/>
    </source>
</evidence>
<keyword evidence="4" id="KW-1185">Reference proteome</keyword>
<feature type="compositionally biased region" description="Polar residues" evidence="2">
    <location>
        <begin position="44"/>
        <end position="54"/>
    </location>
</feature>
<evidence type="ECO:0000256" key="1">
    <source>
        <dbReference type="SAM" id="Coils"/>
    </source>
</evidence>
<dbReference type="EMBL" id="CAKOGP040002424">
    <property type="protein sequence ID" value="CAJ1969200.1"/>
    <property type="molecule type" value="Genomic_DNA"/>
</dbReference>
<reference evidence="3" key="1">
    <citation type="submission" date="2023-08" db="EMBL/GenBank/DDBJ databases">
        <authorList>
            <person name="Audoor S."/>
            <person name="Bilcke G."/>
        </authorList>
    </citation>
    <scope>NUCLEOTIDE SEQUENCE</scope>
</reference>
<feature type="coiled-coil region" evidence="1">
    <location>
        <begin position="259"/>
        <end position="286"/>
    </location>
</feature>
<evidence type="ECO:0000313" key="3">
    <source>
        <dbReference type="EMBL" id="CAJ1969200.1"/>
    </source>
</evidence>
<feature type="compositionally biased region" description="Low complexity" evidence="2">
    <location>
        <begin position="20"/>
        <end position="34"/>
    </location>
</feature>
<gene>
    <name evidence="3" type="ORF">CYCCA115_LOCUS23586</name>
</gene>
<comment type="caution">
    <text evidence="3">The sequence shown here is derived from an EMBL/GenBank/DDBJ whole genome shotgun (WGS) entry which is preliminary data.</text>
</comment>
<evidence type="ECO:0000313" key="4">
    <source>
        <dbReference type="Proteomes" id="UP001295423"/>
    </source>
</evidence>
<feature type="compositionally biased region" description="Polar residues" evidence="2">
    <location>
        <begin position="9"/>
        <end position="19"/>
    </location>
</feature>
<accession>A0AAD2GC09</accession>
<protein>
    <submittedName>
        <fullName evidence="3">Uncharacterized protein</fullName>
    </submittedName>
</protein>
<keyword evidence="1" id="KW-0175">Coiled coil</keyword>
<name>A0AAD2GC09_9STRA</name>
<feature type="compositionally biased region" description="Acidic residues" evidence="2">
    <location>
        <begin position="1241"/>
        <end position="1259"/>
    </location>
</feature>
<sequence length="1259" mass="143239">MLSLRELIAQQSQESIDTTVQQQSQESSSVQQEEINPSRRDNDGSNNSTTTVLSSPKLELDQNDNIWKRKAKAIQVSPPRHGRKRIKPNLVEEIDDDDNDESSQGEEWFGDDDDDIDNGGYDDAENDHVDRNVAFQELSKSLPQALSAIYSHSSSSFPHDKTQQLSILNRALHSKHKSVTFQSRVERLQPRTKQVRKRYSKNHIETETVEEARERVLRRDRDVERYQVAQRWQNRKINYTLEKDVNNVFGYRVHRVLARKFKQQERQKHQAIRDQQQRELQIKQEERQRGLVDYDSEDEQNQLLDRLTQNSAVSETIQTQEEEDMAEQEIKDPSIPLKDQMDFWEYGKAYPSKEDLAEFDYEKLFSFQPVQTLAELAEQAKINKLTPAERRIRQSQTMSISAFLKMRPEKKTETPSPRYFFPNSHGSTETLDQFGHIRHFRAIAMRQLSSRSLSESTENRLIRALLVKRNHGRIKGPVADFSSLPTYKTMTHQLAANLLLYHEHSWTDPELVAEHLGLTGDLAGFTGTAVQVVDFFKARRDFCKKHYLRGKKDLIEEKTNGTIANGTDETLRDQSDNAQTKEVGSFGELLPSSSLFAHIPGTKAPVPEMPLEPAAMLFGPVDKHAKFFHKSKIGETTSRLIVSTFLCRMAKQHSSDTFASGEASSNPSEDLKAFMEEYVQIHSSKTSNFFGRMHGMVNVANVHYYKSLMSYCSLLANGCPLPASTNEAIKVEDREDDDMYATEGVCKQAREIVSVLQSHVGCAEVAKFPRLRIVFSLAQIASSLPESAADILSQAVDGEQVRTPLDLFKQTLEHMEEREMIVSQKDFPDDDTVDVGNLEYLFFQASKTLQENIQVDALDLDHHLWYIGALASCLLLCSGNRIGGGAHMYPSRKSRMTFYGYSKSLPHEVRYKLPKFDDMRQALSSAIKMLFQLASYQKGSKVHLAVCSLLDWKEVVALLAGDSGPSKCDDICRLYSHHAKKWALSDQSWKSGTTSTTLEKKDHAFETELLARQLENRPGTIEVWRKFVQKLGPLGHCENGTAPDESTTDCPPRDDCIVNHSKDWWGSSRKWWIGSLLHMDSLKIARRWKPYINGVIEKLEEPSNMPECAPYVPHFPEHDDYDTVKSLEETWTSWLPLETIGLHTNKCEGDRATCFDDKLPDRTVPRNSSDMLEDMEQKEEEDTEFRLPSLGPSTKEPRPRRAAASKQKQVQDSSDNKSESSSSSSEDDDDGQTQASGESDSGSDDDGDSSDDDSTYAHE</sequence>
<feature type="region of interest" description="Disordered" evidence="2">
    <location>
        <begin position="1151"/>
        <end position="1259"/>
    </location>
</feature>
<feature type="compositionally biased region" description="Acidic residues" evidence="2">
    <location>
        <begin position="92"/>
        <end position="125"/>
    </location>
</feature>
<proteinExistence type="predicted"/>
<organism evidence="3 4">
    <name type="scientific">Cylindrotheca closterium</name>
    <dbReference type="NCBI Taxonomy" id="2856"/>
    <lineage>
        <taxon>Eukaryota</taxon>
        <taxon>Sar</taxon>
        <taxon>Stramenopiles</taxon>
        <taxon>Ochrophyta</taxon>
        <taxon>Bacillariophyta</taxon>
        <taxon>Bacillariophyceae</taxon>
        <taxon>Bacillariophycidae</taxon>
        <taxon>Bacillariales</taxon>
        <taxon>Bacillariaceae</taxon>
        <taxon>Cylindrotheca</taxon>
    </lineage>
</organism>
<feature type="compositionally biased region" description="Basic and acidic residues" evidence="2">
    <location>
        <begin position="1151"/>
        <end position="1164"/>
    </location>
</feature>